<dbReference type="Pfam" id="PF04390">
    <property type="entry name" value="LptE"/>
    <property type="match status" value="1"/>
</dbReference>
<dbReference type="Proteomes" id="UP001160152">
    <property type="component" value="Unassembled WGS sequence"/>
</dbReference>
<dbReference type="GO" id="GO:0001530">
    <property type="term" value="F:lipopolysaccharide binding"/>
    <property type="evidence" value="ECO:0007669"/>
    <property type="project" value="TreeGrafter"/>
</dbReference>
<reference evidence="13 17" key="4">
    <citation type="submission" date="2024-03" db="EMBL/GenBank/DDBJ databases">
        <title>Pseudomonas juntendi.</title>
        <authorList>
            <person name="Liu Y."/>
        </authorList>
    </citation>
    <scope>NUCLEOTIDE SEQUENCE [LARGE SCALE GENOMIC DNA]</scope>
    <source>
        <strain evidence="13 17">L4046hy</strain>
    </source>
</reference>
<dbReference type="EMBL" id="JACGCU010000032">
    <property type="protein sequence ID" value="MBA6060966.1"/>
    <property type="molecule type" value="Genomic_DNA"/>
</dbReference>
<gene>
    <name evidence="6 13" type="primary">lptE</name>
    <name evidence="10" type="ORF">H4B97_19375</name>
    <name evidence="9" type="ORF">H4C44_17490</name>
    <name evidence="11" type="ORF">N5C70_01985</name>
    <name evidence="12" type="ORF">PWA60_22605</name>
    <name evidence="13" type="ORF">V9385_23100</name>
</gene>
<accession>A0A7W2LPF2</accession>
<reference evidence="14 15" key="1">
    <citation type="submission" date="2020-07" db="EMBL/GenBank/DDBJ databases">
        <title>Diversity of carbapenemase encoding genes among Pseudomonas putida group clinical isolates in a tertiary Brazilian hospital.</title>
        <authorList>
            <person name="Alberto-Lei F."/>
            <person name="Nodari C.S."/>
            <person name="Streling A.P."/>
            <person name="Paulino J.T."/>
            <person name="Bessa-Neto F.O."/>
            <person name="Cayo R."/>
            <person name="Gales A.C."/>
        </authorList>
    </citation>
    <scope>NUCLEOTIDE SEQUENCE [LARGE SCALE GENOMIC DNA]</scope>
    <source>
        <strain evidence="10 15">12273</strain>
        <strain evidence="9 14">14535</strain>
    </source>
</reference>
<evidence type="ECO:0000313" key="16">
    <source>
        <dbReference type="Proteomes" id="UP001160152"/>
    </source>
</evidence>
<evidence type="ECO:0000313" key="12">
    <source>
        <dbReference type="EMBL" id="WEA20016.1"/>
    </source>
</evidence>
<evidence type="ECO:0000313" key="10">
    <source>
        <dbReference type="EMBL" id="MBA6144602.1"/>
    </source>
</evidence>
<reference evidence="11 16" key="2">
    <citation type="submission" date="2022-09" db="EMBL/GenBank/DDBJ databases">
        <title>Intensive care unit water sources are persistently colonized with multi-drug resistant bacteria and are the site of extensive horizontal gene transfer of antibiotic resistance genes.</title>
        <authorList>
            <person name="Diorio-Toth L."/>
        </authorList>
    </citation>
    <scope>NUCLEOTIDE SEQUENCE [LARGE SCALE GENOMIC DNA]</scope>
    <source>
        <strain evidence="11 16">GD03901</strain>
    </source>
</reference>
<evidence type="ECO:0000313" key="17">
    <source>
        <dbReference type="Proteomes" id="UP001375228"/>
    </source>
</evidence>
<evidence type="ECO:0000256" key="3">
    <source>
        <dbReference type="ARBA" id="ARBA00023139"/>
    </source>
</evidence>
<evidence type="ECO:0000256" key="5">
    <source>
        <dbReference type="ARBA" id="ARBA00023288"/>
    </source>
</evidence>
<dbReference type="GO" id="GO:0043165">
    <property type="term" value="P:Gram-negative-bacterium-type cell outer membrane assembly"/>
    <property type="evidence" value="ECO:0007669"/>
    <property type="project" value="UniProtKB-UniRule"/>
</dbReference>
<evidence type="ECO:0000256" key="2">
    <source>
        <dbReference type="ARBA" id="ARBA00023136"/>
    </source>
</evidence>
<dbReference type="EMBL" id="JAOCBV010000001">
    <property type="protein sequence ID" value="MDH0755527.1"/>
    <property type="molecule type" value="Genomic_DNA"/>
</dbReference>
<feature type="chain" id="PRO_5044661600" description="LPS-assembly lipoprotein LptE" evidence="8">
    <location>
        <begin position="20"/>
        <end position="201"/>
    </location>
</feature>
<dbReference type="PANTHER" id="PTHR38098:SF1">
    <property type="entry name" value="LPS-ASSEMBLY LIPOPROTEIN LPTE"/>
    <property type="match status" value="1"/>
</dbReference>
<evidence type="ECO:0000256" key="7">
    <source>
        <dbReference type="SAM" id="MobiDB-lite"/>
    </source>
</evidence>
<evidence type="ECO:0000256" key="6">
    <source>
        <dbReference type="HAMAP-Rule" id="MF_01186"/>
    </source>
</evidence>
<dbReference type="Gene3D" id="3.30.160.150">
    <property type="entry name" value="Lipoprotein like domain"/>
    <property type="match status" value="1"/>
</dbReference>
<keyword evidence="4 6" id="KW-0998">Cell outer membrane</keyword>
<dbReference type="GO" id="GO:1990351">
    <property type="term" value="C:transporter complex"/>
    <property type="evidence" value="ECO:0007669"/>
    <property type="project" value="TreeGrafter"/>
</dbReference>
<dbReference type="GeneID" id="72422360"/>
<evidence type="ECO:0000256" key="1">
    <source>
        <dbReference type="ARBA" id="ARBA00022729"/>
    </source>
</evidence>
<dbReference type="EMBL" id="CP146691">
    <property type="protein sequence ID" value="WWY20463.1"/>
    <property type="molecule type" value="Genomic_DNA"/>
</dbReference>
<reference evidence="12" key="3">
    <citation type="submission" date="2023-02" db="EMBL/GenBank/DDBJ databases">
        <title>tmexCD-toprJ-like cluster.</title>
        <authorList>
            <person name="Gao X."/>
            <person name="Wang C."/>
            <person name="Liu J."/>
        </authorList>
    </citation>
    <scope>NUCLEOTIDE SEQUENCE</scope>
    <source>
        <strain evidence="12">GDW21C697WI</strain>
    </source>
</reference>
<dbReference type="GO" id="GO:0015920">
    <property type="term" value="P:lipopolysaccharide transport"/>
    <property type="evidence" value="ECO:0007669"/>
    <property type="project" value="TreeGrafter"/>
</dbReference>
<dbReference type="RefSeq" id="WP_009685391.1">
    <property type="nucleotide sequence ID" value="NZ_BQHP01000027.1"/>
</dbReference>
<keyword evidence="5 6" id="KW-0449">Lipoprotein</keyword>
<dbReference type="HAMAP" id="MF_01186">
    <property type="entry name" value="LPS_assembly_LptE"/>
    <property type="match status" value="1"/>
</dbReference>
<evidence type="ECO:0000313" key="13">
    <source>
        <dbReference type="EMBL" id="WWY20463.1"/>
    </source>
</evidence>
<evidence type="ECO:0000313" key="11">
    <source>
        <dbReference type="EMBL" id="MDH0755527.1"/>
    </source>
</evidence>
<keyword evidence="2 6" id="KW-0472">Membrane</keyword>
<dbReference type="EMBL" id="CP118677">
    <property type="protein sequence ID" value="WEA20016.1"/>
    <property type="molecule type" value="Genomic_DNA"/>
</dbReference>
<proteinExistence type="inferred from homology"/>
<evidence type="ECO:0000313" key="14">
    <source>
        <dbReference type="Proteomes" id="UP000556620"/>
    </source>
</evidence>
<comment type="subunit">
    <text evidence="6">Component of the lipopolysaccharide transport and assembly complex. Interacts with LptD.</text>
</comment>
<name>A0A7W2LPF2_9PSED</name>
<evidence type="ECO:0000256" key="8">
    <source>
        <dbReference type="SAM" id="SignalP"/>
    </source>
</evidence>
<dbReference type="Proteomes" id="UP001375228">
    <property type="component" value="Chromosome"/>
</dbReference>
<sequence length="201" mass="22341">MIKRNLLVIGLAVMLSACGFQLRGTGTNELSIKEMDVSARDAYGPTVTELRQVLKNSGVNVHTGAPYRLVLTNEQQRERSASYNSGNRTAEYELTTQLNYSIQGLNNLELLSDKLEVRKVYVRDASNITGSEQEAARSRLEMRRDLVNAMVVRLQQLTPAQLDELQQKADQRAQAEAAALEAARRQQAETPQQSPLEVPGN</sequence>
<dbReference type="Proteomes" id="UP001217631">
    <property type="component" value="Chromosome"/>
</dbReference>
<dbReference type="PROSITE" id="PS51257">
    <property type="entry name" value="PROKAR_LIPOPROTEIN"/>
    <property type="match status" value="1"/>
</dbReference>
<dbReference type="PANTHER" id="PTHR38098">
    <property type="entry name" value="LPS-ASSEMBLY LIPOPROTEIN LPTE"/>
    <property type="match status" value="1"/>
</dbReference>
<comment type="similarity">
    <text evidence="6">Belongs to the LptE lipoprotein family.</text>
</comment>
<dbReference type="Proteomes" id="UP000556620">
    <property type="component" value="Unassembled WGS sequence"/>
</dbReference>
<organism evidence="10 15">
    <name type="scientific">Pseudomonas juntendi</name>
    <dbReference type="NCBI Taxonomy" id="2666183"/>
    <lineage>
        <taxon>Bacteria</taxon>
        <taxon>Pseudomonadati</taxon>
        <taxon>Pseudomonadota</taxon>
        <taxon>Gammaproteobacteria</taxon>
        <taxon>Pseudomonadales</taxon>
        <taxon>Pseudomonadaceae</taxon>
        <taxon>Pseudomonas</taxon>
    </lineage>
</organism>
<dbReference type="InterPro" id="IPR007485">
    <property type="entry name" value="LPS_assembly_LptE"/>
</dbReference>
<keyword evidence="3 6" id="KW-0564">Palmitate</keyword>
<comment type="subcellular location">
    <subcellularLocation>
        <location evidence="6">Cell outer membrane</location>
        <topology evidence="6">Lipid-anchor</topology>
    </subcellularLocation>
</comment>
<dbReference type="AlphaFoldDB" id="A0A7W2LPF2"/>
<feature type="signal peptide" evidence="8">
    <location>
        <begin position="1"/>
        <end position="19"/>
    </location>
</feature>
<comment type="function">
    <text evidence="6">Together with LptD, is involved in the assembly of lipopolysaccharide (LPS) at the surface of the outer membrane. Required for the proper assembly of LptD. Binds LPS and may serve as the LPS recognition site at the outer membrane.</text>
</comment>
<dbReference type="Proteomes" id="UP000590738">
    <property type="component" value="Unassembled WGS sequence"/>
</dbReference>
<evidence type="ECO:0000313" key="15">
    <source>
        <dbReference type="Proteomes" id="UP000590738"/>
    </source>
</evidence>
<evidence type="ECO:0000256" key="4">
    <source>
        <dbReference type="ARBA" id="ARBA00023237"/>
    </source>
</evidence>
<dbReference type="GO" id="GO:0009279">
    <property type="term" value="C:cell outer membrane"/>
    <property type="evidence" value="ECO:0007669"/>
    <property type="project" value="UniProtKB-SubCell"/>
</dbReference>
<dbReference type="EMBL" id="JACGCZ010000037">
    <property type="protein sequence ID" value="MBA6144602.1"/>
    <property type="molecule type" value="Genomic_DNA"/>
</dbReference>
<feature type="region of interest" description="Disordered" evidence="7">
    <location>
        <begin position="165"/>
        <end position="201"/>
    </location>
</feature>
<protein>
    <recommendedName>
        <fullName evidence="6">LPS-assembly lipoprotein LptE</fullName>
    </recommendedName>
</protein>
<evidence type="ECO:0000313" key="9">
    <source>
        <dbReference type="EMBL" id="MBA6060966.1"/>
    </source>
</evidence>
<keyword evidence="1 6" id="KW-0732">Signal</keyword>
<keyword evidence="17" id="KW-1185">Reference proteome</keyword>